<dbReference type="RefSeq" id="WP_129062457.1">
    <property type="nucleotide sequence ID" value="NZ_NXIE01000006.1"/>
</dbReference>
<gene>
    <name evidence="2" type="ORF">CP965_12520</name>
</gene>
<dbReference type="InterPro" id="IPR041682">
    <property type="entry name" value="AAA_14"/>
</dbReference>
<accession>A0A4Q1AVZ0</accession>
<reference evidence="2 3" key="1">
    <citation type="submission" date="2017-09" db="EMBL/GenBank/DDBJ databases">
        <title>Genomics of the genus Arcobacter.</title>
        <authorList>
            <person name="Perez-Cataluna A."/>
            <person name="Figueras M.J."/>
            <person name="Salas-Masso N."/>
        </authorList>
    </citation>
    <scope>NUCLEOTIDE SEQUENCE [LARGE SCALE GENOMIC DNA]</scope>
    <source>
        <strain evidence="2 3">F156-34</strain>
    </source>
</reference>
<keyword evidence="3" id="KW-1185">Reference proteome</keyword>
<organism evidence="2 3">
    <name type="scientific">Halarcobacter mediterraneus</name>
    <dbReference type="NCBI Taxonomy" id="2023153"/>
    <lineage>
        <taxon>Bacteria</taxon>
        <taxon>Pseudomonadati</taxon>
        <taxon>Campylobacterota</taxon>
        <taxon>Epsilonproteobacteria</taxon>
        <taxon>Campylobacterales</taxon>
        <taxon>Arcobacteraceae</taxon>
        <taxon>Halarcobacter</taxon>
    </lineage>
</organism>
<proteinExistence type="predicted"/>
<feature type="domain" description="AAA" evidence="1">
    <location>
        <begin position="29"/>
        <end position="88"/>
    </location>
</feature>
<name>A0A4Q1AVZ0_9BACT</name>
<protein>
    <recommendedName>
        <fullName evidence="1">AAA domain-containing protein</fullName>
    </recommendedName>
</protein>
<dbReference type="AlphaFoldDB" id="A0A4Q1AVZ0"/>
<dbReference type="EMBL" id="NXIE01000006">
    <property type="protein sequence ID" value="RXK11589.1"/>
    <property type="molecule type" value="Genomic_DNA"/>
</dbReference>
<dbReference type="Proteomes" id="UP000289718">
    <property type="component" value="Unassembled WGS sequence"/>
</dbReference>
<comment type="caution">
    <text evidence="2">The sequence shown here is derived from an EMBL/GenBank/DDBJ whole genome shotgun (WGS) entry which is preliminary data.</text>
</comment>
<evidence type="ECO:0000313" key="2">
    <source>
        <dbReference type="EMBL" id="RXK11589.1"/>
    </source>
</evidence>
<evidence type="ECO:0000259" key="1">
    <source>
        <dbReference type="Pfam" id="PF13173"/>
    </source>
</evidence>
<sequence>MNTLEYCHEFDFSKINFIERKIRITHPRTIISGPPRVGKTFLIYDYLAKFKVEDYLYIDFKDIRNSKKVIEKNLEEYIYRNKIKVLVLEDFQFDIKIPFCESIIISTQKEHYLKAYKNIFLNPLDFEEYLLHENKNQNITQSFNTFLKHGNLPESVNKPEYIIYKDLQNIIKLYTNDLISQQILKILLDNIDEKKSLNQLYLTLKEDYKVSKDKFYEKCKEFEEKRIIYFIKKYNQDRATKKIYSYNSAFFNAINYKKKFKNELTNIVFQELLNKFKEIYFLDYIDFFIPKEKIAICPIAFFNSSLMSPTLKRILKVAKENKVENLYIITVSNNETFTIDNIEINVLPFYEWALT</sequence>
<dbReference type="InterPro" id="IPR027417">
    <property type="entry name" value="P-loop_NTPase"/>
</dbReference>
<dbReference type="OrthoDB" id="5372242at2"/>
<dbReference type="Pfam" id="PF13173">
    <property type="entry name" value="AAA_14"/>
    <property type="match status" value="1"/>
</dbReference>
<dbReference type="Gene3D" id="3.40.50.300">
    <property type="entry name" value="P-loop containing nucleotide triphosphate hydrolases"/>
    <property type="match status" value="1"/>
</dbReference>
<evidence type="ECO:0000313" key="3">
    <source>
        <dbReference type="Proteomes" id="UP000289718"/>
    </source>
</evidence>